<dbReference type="AlphaFoldDB" id="C4RAD7"/>
<evidence type="ECO:0000313" key="2">
    <source>
        <dbReference type="EMBL" id="OEJ63703.1"/>
    </source>
</evidence>
<reference evidence="1" key="1">
    <citation type="journal article" date="2009" name="Environ. Microbiol.">
        <title>Comparative analysis of magnetosome gene clusters in magnetotactic bacteria provides further evidence for horizontal gene transfer.</title>
        <authorList>
            <person name="Jogler C."/>
            <person name="Kube M."/>
            <person name="Schubbe S."/>
            <person name="Ullrich S."/>
            <person name="Teeling H."/>
            <person name="Bazylinski D.A."/>
            <person name="Reinhardt R."/>
            <person name="Schuler D."/>
        </authorList>
    </citation>
    <scope>NUCLEOTIDE SEQUENCE</scope>
    <source>
        <strain evidence="1">Type strain: MV-1</strain>
    </source>
</reference>
<gene>
    <name evidence="2" type="ORF">BEN30_17535</name>
    <name evidence="1" type="ORF">mv1g00035</name>
</gene>
<dbReference type="EMBL" id="FP102531">
    <property type="protein sequence ID" value="CAV30782.1"/>
    <property type="molecule type" value="Genomic_DNA"/>
</dbReference>
<accession>C4RAD7</accession>
<organism evidence="1">
    <name type="scientific">Magnetovibrio blakemorei</name>
    <dbReference type="NCBI Taxonomy" id="28181"/>
    <lineage>
        <taxon>Bacteria</taxon>
        <taxon>Pseudomonadati</taxon>
        <taxon>Pseudomonadota</taxon>
        <taxon>Alphaproteobacteria</taxon>
        <taxon>Rhodospirillales</taxon>
        <taxon>Magnetovibrionaceae</taxon>
        <taxon>Magnetovibrio</taxon>
    </lineage>
</organism>
<keyword evidence="3" id="KW-1185">Reference proteome</keyword>
<reference evidence="2" key="3">
    <citation type="submission" date="2016-07" db="EMBL/GenBank/DDBJ databases">
        <authorList>
            <person name="Trubitsyn D."/>
            <person name="Abreu F.A."/>
            <person name="Ward B."/>
            <person name="Taylor T."/>
            <person name="Hattori M."/>
            <person name="Kondo S."/>
            <person name="Trivedi U."/>
            <person name="Staniland S."/>
            <person name="Lins U."/>
            <person name="Bazylinski D.A."/>
        </authorList>
    </citation>
    <scope>NUCLEOTIDE SEQUENCE</scope>
    <source>
        <strain evidence="2">MV-1</strain>
    </source>
</reference>
<dbReference type="EMBL" id="MCGG01000087">
    <property type="protein sequence ID" value="OEJ63703.1"/>
    <property type="molecule type" value="Genomic_DNA"/>
</dbReference>
<protein>
    <submittedName>
        <fullName evidence="1">Uncharacterized protein</fullName>
    </submittedName>
</protein>
<dbReference type="RefSeq" id="WP_069959588.1">
    <property type="nucleotide sequence ID" value="NZ_MCGG01000087.1"/>
</dbReference>
<reference evidence="3" key="2">
    <citation type="submission" date="2016-07" db="EMBL/GenBank/DDBJ databases">
        <authorList>
            <person name="Florea S."/>
            <person name="Webb J.S."/>
            <person name="Jaromczyk J."/>
            <person name="Schardl C.L."/>
        </authorList>
    </citation>
    <scope>NUCLEOTIDE SEQUENCE [LARGE SCALE GENOMIC DNA]</scope>
    <source>
        <strain evidence="3">MV-1</strain>
    </source>
</reference>
<evidence type="ECO:0000313" key="3">
    <source>
        <dbReference type="Proteomes" id="UP000095347"/>
    </source>
</evidence>
<sequence length="161" mass="17995">MKNMDKIASRVQAAKASLARQEANHDRQIGMLSRELLEIKENLSNQHVLMEKTRTENERLARDNRTLSSDNIRYKEMLMTLLGAIEGRQDGTINDGGLHDALEDVSSQASRFIAEQPEPKVVVRKTPIPKLVVDAQQIEGAVPAPSTSDELVTPWYMNSGE</sequence>
<proteinExistence type="predicted"/>
<dbReference type="Proteomes" id="UP000095347">
    <property type="component" value="Unassembled WGS sequence"/>
</dbReference>
<evidence type="ECO:0000313" key="1">
    <source>
        <dbReference type="EMBL" id="CAV30782.1"/>
    </source>
</evidence>
<name>C4RAD7_9PROT</name>